<evidence type="ECO:0000313" key="1">
    <source>
        <dbReference type="EMBL" id="SFP43904.1"/>
    </source>
</evidence>
<evidence type="ECO:0000313" key="2">
    <source>
        <dbReference type="Proteomes" id="UP000182400"/>
    </source>
</evidence>
<name>A0A1I5QC77_9GAMM</name>
<dbReference type="AlphaFoldDB" id="A0A1I5QC77"/>
<protein>
    <submittedName>
        <fullName evidence="1">Outer membrane protein OmpA</fullName>
    </submittedName>
</protein>
<organism evidence="1 2">
    <name type="scientific">Ectopseudomonas composti</name>
    <dbReference type="NCBI Taxonomy" id="658457"/>
    <lineage>
        <taxon>Bacteria</taxon>
        <taxon>Pseudomonadati</taxon>
        <taxon>Pseudomonadota</taxon>
        <taxon>Gammaproteobacteria</taxon>
        <taxon>Pseudomonadales</taxon>
        <taxon>Pseudomonadaceae</taxon>
        <taxon>Ectopseudomonas</taxon>
    </lineage>
</organism>
<proteinExistence type="predicted"/>
<dbReference type="GO" id="GO:0090313">
    <property type="term" value="P:regulation of protein targeting to membrane"/>
    <property type="evidence" value="ECO:0007669"/>
    <property type="project" value="TreeGrafter"/>
</dbReference>
<reference evidence="1 2" key="1">
    <citation type="submission" date="2016-10" db="EMBL/GenBank/DDBJ databases">
        <authorList>
            <person name="de Groot N.N."/>
        </authorList>
    </citation>
    <scope>NUCLEOTIDE SEQUENCE [LARGE SCALE GENOMIC DNA]</scope>
    <source>
        <strain evidence="1 2">CCUG 59231</strain>
    </source>
</reference>
<dbReference type="Proteomes" id="UP000182400">
    <property type="component" value="Unassembled WGS sequence"/>
</dbReference>
<dbReference type="OrthoDB" id="9757969at2"/>
<dbReference type="InterPro" id="IPR052894">
    <property type="entry name" value="AsmA-related"/>
</dbReference>
<dbReference type="Gene3D" id="3.30.1330.60">
    <property type="entry name" value="OmpA-like domain"/>
    <property type="match status" value="1"/>
</dbReference>
<gene>
    <name evidence="1" type="ORF">SAMN05216601_111145</name>
</gene>
<dbReference type="InterPro" id="IPR036737">
    <property type="entry name" value="OmpA-like_sf"/>
</dbReference>
<dbReference type="Pfam" id="PF05359">
    <property type="entry name" value="DUF748"/>
    <property type="match status" value="1"/>
</dbReference>
<dbReference type="GO" id="GO:0005886">
    <property type="term" value="C:plasma membrane"/>
    <property type="evidence" value="ECO:0007669"/>
    <property type="project" value="TreeGrafter"/>
</dbReference>
<dbReference type="RefSeq" id="WP_074940929.1">
    <property type="nucleotide sequence ID" value="NZ_FOWP01000011.1"/>
</dbReference>
<dbReference type="InterPro" id="IPR008023">
    <property type="entry name" value="DUF748"/>
</dbReference>
<dbReference type="EMBL" id="FOWP01000011">
    <property type="protein sequence ID" value="SFP43904.1"/>
    <property type="molecule type" value="Genomic_DNA"/>
</dbReference>
<dbReference type="STRING" id="658457.SAMN05216601_111145"/>
<dbReference type="PANTHER" id="PTHR30441:SF8">
    <property type="entry name" value="DUF748 DOMAIN-CONTAINING PROTEIN"/>
    <property type="match status" value="1"/>
</dbReference>
<sequence>MPKGLKRALSALLITVFLYSLIGFLILPGIALRIANQQLAQYATVPASLQRVQLNPFTLELSLWGLRVGESGQEQLSFQRLYANLQGDSLWNGALHLSDVELDGARTEILFAKDGTLNLTQLFLLPESQAEPKKESSEPFPLRIDSIRLREKSLRFQDLRPSEAVEFAYDALDLELNNLSTLAGDNAEMTMTASGPHGAQVDWRGQVSLTPISSSGSLSVSDGRLSTFWPYVRDALPLVLKEGQVDLSSDYRLDLSSGTELQLSKIKVQLAPFAIDDPQGKPLVRLQRLEIDNTSLDLAKQLVVVGQVRSQGLEAWAAREADGQLDWQKLFAKPAGAKSEATEPAQQANESKPWQVLLQDVQLRDYKAHLADRVPQQEVAVEVGPLNLDLKNFDSLGDKPFDLRLDSGLGKQGKLQAAGNVQLSPTSAQLKVSTQDIDLRLAQAYLSPFIHLELRSGLLGSDLDVQLKSTEPLALSITGSAKVDQLHTLDTLRERDFVRWKQVRVGGLDYRHGESLVIERVELDQPYARFVINENLTTNVSELIVPQPDAPSESKADTGKPLAIRIGGVAINDGSANFADFSLTPSFATAVQQMNGRIGVLDNQKPQAASVDIQGKVDRYAPMSIKGKLTPFDPLNSLDIATSFKNVELTTITPYSGKFAGYRIRKGRLNLDLHYRIEKGQLNAENKVLVENLQLGERVDSPDAVDLPIRLAVALLKDTQGRISIELPVQGDLNNPQFSVMPIVWQTLRNLVLRAAQAPFKFIAGLVGGSNVDLSTVPFSAGSAELEGDARQALDTLAKALEERPNLRLEVEGQAAQSADGPLLAEQRLQREFRETWYKVLQRRGDKVPASPDELTVAEDEQAALLEGIYRARLKQQPPAEWSELDSEQRQQNMRKAVLDSWAKSKLLLRQLAQQRAATIKDYLVEQGGLYDERVYLIDANLGDPEADGRVLTTLHLDSQ</sequence>
<accession>A0A1I5QC77</accession>
<dbReference type="PANTHER" id="PTHR30441">
    <property type="entry name" value="DUF748 DOMAIN-CONTAINING PROTEIN"/>
    <property type="match status" value="1"/>
</dbReference>